<proteinExistence type="predicted"/>
<dbReference type="AlphaFoldDB" id="A0A427XF84"/>
<comment type="caution">
    <text evidence="2">The sequence shown here is derived from an EMBL/GenBank/DDBJ whole genome shotgun (WGS) entry which is preliminary data.</text>
</comment>
<organism evidence="2 3">
    <name type="scientific">Apiotrichum porosum</name>
    <dbReference type="NCBI Taxonomy" id="105984"/>
    <lineage>
        <taxon>Eukaryota</taxon>
        <taxon>Fungi</taxon>
        <taxon>Dikarya</taxon>
        <taxon>Basidiomycota</taxon>
        <taxon>Agaricomycotina</taxon>
        <taxon>Tremellomycetes</taxon>
        <taxon>Trichosporonales</taxon>
        <taxon>Trichosporonaceae</taxon>
        <taxon>Apiotrichum</taxon>
    </lineage>
</organism>
<keyword evidence="3" id="KW-1185">Reference proteome</keyword>
<gene>
    <name evidence="2" type="ORF">EHS24_003130</name>
</gene>
<feature type="domain" description="Luciferase" evidence="1">
    <location>
        <begin position="178"/>
        <end position="243"/>
    </location>
</feature>
<dbReference type="PANTHER" id="PTHR38695">
    <property type="entry name" value="AMINO ACID PERMEASE_ SLC12A DOMAIN-CONTAINING PROTEIN"/>
    <property type="match status" value="1"/>
</dbReference>
<evidence type="ECO:0000259" key="1">
    <source>
        <dbReference type="Pfam" id="PF17648"/>
    </source>
</evidence>
<dbReference type="STRING" id="105984.A0A427XF84"/>
<dbReference type="InterPro" id="IPR040841">
    <property type="entry name" value="Luciferase_dom"/>
</dbReference>
<accession>A0A427XF84</accession>
<dbReference type="EMBL" id="RSCE01000015">
    <property type="protein sequence ID" value="RSH77570.1"/>
    <property type="molecule type" value="Genomic_DNA"/>
</dbReference>
<sequence length="250" mass="27152">MSLTQAPSKALDALVQSARQHPYAVSLALGLPLVLSPLVSSLLASYRGYMALGPGGFPHNVFGWAFQGLLQPLARDTLSPAPFSNPAADAEFAPHGRESFLAAPLPTRAGERPTVPGYVVPQRQTTEPAPQYVDEMNAYLSSLTKASPQLLEFRPSVLEHPSFPAVALVHPPKFVKHSEIAHVHSEGSSHVLLSLEDARSVLRTGWGQRHPISGVLMPLTYVMIYAPRDEHELEVWKNIVRASVAFTTAE</sequence>
<dbReference type="OrthoDB" id="5358398at2759"/>
<dbReference type="GeneID" id="39587673"/>
<dbReference type="Pfam" id="PF17648">
    <property type="entry name" value="Luciferase"/>
    <property type="match status" value="1"/>
</dbReference>
<dbReference type="InterPro" id="IPR048273">
    <property type="entry name" value="Luciferase"/>
</dbReference>
<evidence type="ECO:0000313" key="3">
    <source>
        <dbReference type="Proteomes" id="UP000279236"/>
    </source>
</evidence>
<dbReference type="Proteomes" id="UP000279236">
    <property type="component" value="Unassembled WGS sequence"/>
</dbReference>
<dbReference type="PANTHER" id="PTHR38695:SF1">
    <property type="entry name" value="AMINO ACID PERMEASE_ SLC12A DOMAIN-CONTAINING PROTEIN"/>
    <property type="match status" value="1"/>
</dbReference>
<evidence type="ECO:0000313" key="2">
    <source>
        <dbReference type="EMBL" id="RSH77570.1"/>
    </source>
</evidence>
<name>A0A427XF84_9TREE</name>
<protein>
    <recommendedName>
        <fullName evidence="1">Luciferase domain-containing protein</fullName>
    </recommendedName>
</protein>
<dbReference type="RefSeq" id="XP_028472717.1">
    <property type="nucleotide sequence ID" value="XM_028618829.1"/>
</dbReference>
<reference evidence="2 3" key="1">
    <citation type="submission" date="2018-11" db="EMBL/GenBank/DDBJ databases">
        <title>Genome sequence of Apiotrichum porosum DSM 27194.</title>
        <authorList>
            <person name="Aliyu H."/>
            <person name="Gorte O."/>
            <person name="Ochsenreither K."/>
        </authorList>
    </citation>
    <scope>NUCLEOTIDE SEQUENCE [LARGE SCALE GENOMIC DNA]</scope>
    <source>
        <strain evidence="2 3">DSM 27194</strain>
    </source>
</reference>